<dbReference type="Proteomes" id="UP000800039">
    <property type="component" value="Unassembled WGS sequence"/>
</dbReference>
<proteinExistence type="predicted"/>
<dbReference type="EMBL" id="ML976615">
    <property type="protein sequence ID" value="KAF1848521.1"/>
    <property type="molecule type" value="Genomic_DNA"/>
</dbReference>
<dbReference type="OrthoDB" id="5366332at2759"/>
<evidence type="ECO:0000256" key="1">
    <source>
        <dbReference type="SAM" id="MobiDB-lite"/>
    </source>
</evidence>
<dbReference type="RefSeq" id="XP_040791084.1">
    <property type="nucleotide sequence ID" value="XM_040938665.1"/>
</dbReference>
<accession>A0A9P4GNI1</accession>
<keyword evidence="3" id="KW-1185">Reference proteome</keyword>
<feature type="compositionally biased region" description="Polar residues" evidence="1">
    <location>
        <begin position="198"/>
        <end position="210"/>
    </location>
</feature>
<reference evidence="2" key="1">
    <citation type="submission" date="2020-01" db="EMBL/GenBank/DDBJ databases">
        <authorList>
            <consortium name="DOE Joint Genome Institute"/>
            <person name="Haridas S."/>
            <person name="Albert R."/>
            <person name="Binder M."/>
            <person name="Bloem J."/>
            <person name="Labutti K."/>
            <person name="Salamov A."/>
            <person name="Andreopoulos B."/>
            <person name="Baker S.E."/>
            <person name="Barry K."/>
            <person name="Bills G."/>
            <person name="Bluhm B.H."/>
            <person name="Cannon C."/>
            <person name="Castanera R."/>
            <person name="Culley D.E."/>
            <person name="Daum C."/>
            <person name="Ezra D."/>
            <person name="Gonzalez J.B."/>
            <person name="Henrissat B."/>
            <person name="Kuo A."/>
            <person name="Liang C."/>
            <person name="Lipzen A."/>
            <person name="Lutzoni F."/>
            <person name="Magnuson J."/>
            <person name="Mondo S."/>
            <person name="Nolan M."/>
            <person name="Ohm R."/>
            <person name="Pangilinan J."/>
            <person name="Park H.-J."/>
            <person name="Ramirez L."/>
            <person name="Alfaro M."/>
            <person name="Sun H."/>
            <person name="Tritt A."/>
            <person name="Yoshinaga Y."/>
            <person name="Zwiers L.-H."/>
            <person name="Turgeon B.G."/>
            <person name="Goodwin S.B."/>
            <person name="Spatafora J.W."/>
            <person name="Crous P.W."/>
            <person name="Grigoriev I.V."/>
        </authorList>
    </citation>
    <scope>NUCLEOTIDE SEQUENCE</scope>
    <source>
        <strain evidence="2">CBS 394.84</strain>
    </source>
</reference>
<feature type="region of interest" description="Disordered" evidence="1">
    <location>
        <begin position="183"/>
        <end position="213"/>
    </location>
</feature>
<gene>
    <name evidence="2" type="ORF">K460DRAFT_76171</name>
</gene>
<sequence>MNRIDSGFVDSYLSKANNEKPPPMHRSNTAPTHRRKPKKAPSELISSLQSTTKDSQRPSSERRPRPSRQKSTTSSSDNSVTRSKGRGYGSKPSSGRTSCTIVDPSRPGRHYRMKSSQTFSAANNQDIDDVLALHFRSCSIFTNPSYHSHSGLPSPTLSQGEAFAIPGATSRFNSVDIDVAEETEIPKQSEDSIPPVEKTNTTMHWTSPSTRQRDYKRIDKANSGIRGLVRRAMPRCVSGPQEKFYDMDQSDAGSVRRYRLDDMDHHDVNEKDDLRLHTTNTTEKSMTRPGSKKKWTCF</sequence>
<evidence type="ECO:0000313" key="2">
    <source>
        <dbReference type="EMBL" id="KAF1848521.1"/>
    </source>
</evidence>
<protein>
    <submittedName>
        <fullName evidence="2">Uncharacterized protein</fullName>
    </submittedName>
</protein>
<name>A0A9P4GNI1_9PLEO</name>
<feature type="compositionally biased region" description="Polar residues" evidence="1">
    <location>
        <begin position="44"/>
        <end position="53"/>
    </location>
</feature>
<feature type="region of interest" description="Disordered" evidence="1">
    <location>
        <begin position="279"/>
        <end position="298"/>
    </location>
</feature>
<feature type="compositionally biased region" description="Polar residues" evidence="1">
    <location>
        <begin position="91"/>
        <end position="100"/>
    </location>
</feature>
<feature type="compositionally biased region" description="Polar residues" evidence="1">
    <location>
        <begin position="72"/>
        <end position="82"/>
    </location>
</feature>
<evidence type="ECO:0000313" key="3">
    <source>
        <dbReference type="Proteomes" id="UP000800039"/>
    </source>
</evidence>
<organism evidence="2 3">
    <name type="scientific">Cucurbitaria berberidis CBS 394.84</name>
    <dbReference type="NCBI Taxonomy" id="1168544"/>
    <lineage>
        <taxon>Eukaryota</taxon>
        <taxon>Fungi</taxon>
        <taxon>Dikarya</taxon>
        <taxon>Ascomycota</taxon>
        <taxon>Pezizomycotina</taxon>
        <taxon>Dothideomycetes</taxon>
        <taxon>Pleosporomycetidae</taxon>
        <taxon>Pleosporales</taxon>
        <taxon>Pleosporineae</taxon>
        <taxon>Cucurbitariaceae</taxon>
        <taxon>Cucurbitaria</taxon>
    </lineage>
</organism>
<dbReference type="GeneID" id="63855922"/>
<feature type="region of interest" description="Disordered" evidence="1">
    <location>
        <begin position="1"/>
        <end position="117"/>
    </location>
</feature>
<dbReference type="AlphaFoldDB" id="A0A9P4GNI1"/>
<feature type="compositionally biased region" description="Basic and acidic residues" evidence="1">
    <location>
        <begin position="54"/>
        <end position="64"/>
    </location>
</feature>
<comment type="caution">
    <text evidence="2">The sequence shown here is derived from an EMBL/GenBank/DDBJ whole genome shotgun (WGS) entry which is preliminary data.</text>
</comment>